<sequence length="177" mass="20923">MRYRRDRSRLRAVSNCRIFKKVFLACPILHLTSCCWSKVSCIQYPGYLNVFTCSTRLLLTRMFITGKKILEMKKVPDGLEVISIKSLSTVKYDYLKTTICDNMVYTLYREQMMNGYRYSFEKCNLDTHEMDIIFDGLKTLQVEENIFNLDLPDHSLNIFSVSHHKLFDENELVNKNF</sequence>
<accession>A0ABM5KQZ3</accession>
<keyword evidence="2" id="KW-1185">Reference proteome</keyword>
<name>A0ABM5KQZ3_DIAVI</name>
<dbReference type="RefSeq" id="XP_050512604.1">
    <property type="nucleotide sequence ID" value="XM_050656647.1"/>
</dbReference>
<protein>
    <submittedName>
        <fullName evidence="1">Uncharacterized protein</fullName>
    </submittedName>
</protein>
<proteinExistence type="predicted"/>
<reference evidence="1" key="1">
    <citation type="submission" date="2025-05" db="UniProtKB">
        <authorList>
            <consortium name="EnsemblMetazoa"/>
        </authorList>
    </citation>
    <scope>IDENTIFICATION</scope>
</reference>
<evidence type="ECO:0000313" key="1">
    <source>
        <dbReference type="EnsemblMetazoa" id="XP_050512604.1"/>
    </source>
</evidence>
<dbReference type="GeneID" id="126888404"/>
<dbReference type="EnsemblMetazoa" id="XM_050656647.1">
    <property type="protein sequence ID" value="XP_050512604.1"/>
    <property type="gene ID" value="LOC126888404"/>
</dbReference>
<dbReference type="Proteomes" id="UP001652700">
    <property type="component" value="Unplaced"/>
</dbReference>
<evidence type="ECO:0000313" key="2">
    <source>
        <dbReference type="Proteomes" id="UP001652700"/>
    </source>
</evidence>
<organism evidence="1 2">
    <name type="scientific">Diabrotica virgifera virgifera</name>
    <name type="common">western corn rootworm</name>
    <dbReference type="NCBI Taxonomy" id="50390"/>
    <lineage>
        <taxon>Eukaryota</taxon>
        <taxon>Metazoa</taxon>
        <taxon>Ecdysozoa</taxon>
        <taxon>Arthropoda</taxon>
        <taxon>Hexapoda</taxon>
        <taxon>Insecta</taxon>
        <taxon>Pterygota</taxon>
        <taxon>Neoptera</taxon>
        <taxon>Endopterygota</taxon>
        <taxon>Coleoptera</taxon>
        <taxon>Polyphaga</taxon>
        <taxon>Cucujiformia</taxon>
        <taxon>Chrysomeloidea</taxon>
        <taxon>Chrysomelidae</taxon>
        <taxon>Galerucinae</taxon>
        <taxon>Diabroticina</taxon>
        <taxon>Diabroticites</taxon>
        <taxon>Diabrotica</taxon>
    </lineage>
</organism>